<dbReference type="InterPro" id="IPR013783">
    <property type="entry name" value="Ig-like_fold"/>
</dbReference>
<organism evidence="3 4">
    <name type="scientific">Algoriphagus namhaensis</name>
    <dbReference type="NCBI Taxonomy" id="915353"/>
    <lineage>
        <taxon>Bacteria</taxon>
        <taxon>Pseudomonadati</taxon>
        <taxon>Bacteroidota</taxon>
        <taxon>Cytophagia</taxon>
        <taxon>Cytophagales</taxon>
        <taxon>Cyclobacteriaceae</taxon>
        <taxon>Algoriphagus</taxon>
    </lineage>
</organism>
<dbReference type="Gene3D" id="2.60.40.10">
    <property type="entry name" value="Immunoglobulins"/>
    <property type="match status" value="1"/>
</dbReference>
<protein>
    <submittedName>
        <fullName evidence="3">DUF1573 domain-containing protein</fullName>
    </submittedName>
</protein>
<feature type="chain" id="PRO_5045141187" evidence="2">
    <location>
        <begin position="19"/>
        <end position="181"/>
    </location>
</feature>
<dbReference type="PANTHER" id="PTHR37833">
    <property type="entry name" value="LIPOPROTEIN-RELATED"/>
    <property type="match status" value="1"/>
</dbReference>
<evidence type="ECO:0000256" key="2">
    <source>
        <dbReference type="SAM" id="SignalP"/>
    </source>
</evidence>
<proteinExistence type="predicted"/>
<dbReference type="Pfam" id="PF07610">
    <property type="entry name" value="DUF1573"/>
    <property type="match status" value="1"/>
</dbReference>
<feature type="region of interest" description="Disordered" evidence="1">
    <location>
        <begin position="162"/>
        <end position="181"/>
    </location>
</feature>
<accession>A0ABV8ALS1</accession>
<dbReference type="InterPro" id="IPR011467">
    <property type="entry name" value="DUF1573"/>
</dbReference>
<dbReference type="Proteomes" id="UP001595805">
    <property type="component" value="Unassembled WGS sequence"/>
</dbReference>
<evidence type="ECO:0000313" key="4">
    <source>
        <dbReference type="Proteomes" id="UP001595805"/>
    </source>
</evidence>
<name>A0ABV8ALS1_9BACT</name>
<feature type="signal peptide" evidence="2">
    <location>
        <begin position="1"/>
        <end position="18"/>
    </location>
</feature>
<dbReference type="RefSeq" id="WP_377902927.1">
    <property type="nucleotide sequence ID" value="NZ_JBHRZS010000003.1"/>
</dbReference>
<dbReference type="PANTHER" id="PTHR37833:SF1">
    <property type="entry name" value="SIGNAL PEPTIDE PROTEIN"/>
    <property type="match status" value="1"/>
</dbReference>
<evidence type="ECO:0000256" key="1">
    <source>
        <dbReference type="SAM" id="MobiDB-lite"/>
    </source>
</evidence>
<sequence length="181" mass="19071">MKLKVMSALVLSAVLALGACDQKSDQEAKIQALEEKIAKLESSTTSAVTPVNVQSTQPADPSSLGQFEFAEMEYDFGTIREGEVVEHEFNFTNNGQAPLVISNITASCGCTSPNWTKTPVNPGEQGFVKVVFNSTAKSGSQAPTVTIQANTNPTVTRLRMKGNVTPKLGGGTAAPVGPIKK</sequence>
<evidence type="ECO:0000313" key="3">
    <source>
        <dbReference type="EMBL" id="MFC3878957.1"/>
    </source>
</evidence>
<dbReference type="PROSITE" id="PS51257">
    <property type="entry name" value="PROKAR_LIPOPROTEIN"/>
    <property type="match status" value="1"/>
</dbReference>
<keyword evidence="2" id="KW-0732">Signal</keyword>
<reference evidence="4" key="1">
    <citation type="journal article" date="2019" name="Int. J. Syst. Evol. Microbiol.">
        <title>The Global Catalogue of Microorganisms (GCM) 10K type strain sequencing project: providing services to taxonomists for standard genome sequencing and annotation.</title>
        <authorList>
            <consortium name="The Broad Institute Genomics Platform"/>
            <consortium name="The Broad Institute Genome Sequencing Center for Infectious Disease"/>
            <person name="Wu L."/>
            <person name="Ma J."/>
        </authorList>
    </citation>
    <scope>NUCLEOTIDE SEQUENCE [LARGE SCALE GENOMIC DNA]</scope>
    <source>
        <strain evidence="4">CCUG 60523</strain>
    </source>
</reference>
<comment type="caution">
    <text evidence="3">The sequence shown here is derived from an EMBL/GenBank/DDBJ whole genome shotgun (WGS) entry which is preliminary data.</text>
</comment>
<gene>
    <name evidence="3" type="ORF">ACFOSV_02155</name>
</gene>
<keyword evidence="4" id="KW-1185">Reference proteome</keyword>
<dbReference type="EMBL" id="JBHRZS010000003">
    <property type="protein sequence ID" value="MFC3878957.1"/>
    <property type="molecule type" value="Genomic_DNA"/>
</dbReference>